<dbReference type="PANTHER" id="PTHR33064:SF29">
    <property type="entry name" value="PEPTIDASE A2 DOMAIN-CONTAINING PROTEIN-RELATED"/>
    <property type="match status" value="1"/>
</dbReference>
<dbReference type="EMBL" id="BLXT01004282">
    <property type="protein sequence ID" value="GFO11379.1"/>
    <property type="molecule type" value="Genomic_DNA"/>
</dbReference>
<protein>
    <submittedName>
        <fullName evidence="2">Zinc finger protein</fullName>
    </submittedName>
</protein>
<keyword evidence="3" id="KW-1185">Reference proteome</keyword>
<feature type="domain" description="Reverse transcriptase" evidence="1">
    <location>
        <begin position="1"/>
        <end position="89"/>
    </location>
</feature>
<dbReference type="Pfam" id="PF00078">
    <property type="entry name" value="RVT_1"/>
    <property type="match status" value="1"/>
</dbReference>
<organism evidence="2 3">
    <name type="scientific">Plakobranchus ocellatus</name>
    <dbReference type="NCBI Taxonomy" id="259542"/>
    <lineage>
        <taxon>Eukaryota</taxon>
        <taxon>Metazoa</taxon>
        <taxon>Spiralia</taxon>
        <taxon>Lophotrochozoa</taxon>
        <taxon>Mollusca</taxon>
        <taxon>Gastropoda</taxon>
        <taxon>Heterobranchia</taxon>
        <taxon>Euthyneura</taxon>
        <taxon>Panpulmonata</taxon>
        <taxon>Sacoglossa</taxon>
        <taxon>Placobranchoidea</taxon>
        <taxon>Plakobranchidae</taxon>
        <taxon>Plakobranchus</taxon>
    </lineage>
</organism>
<dbReference type="InterPro" id="IPR051320">
    <property type="entry name" value="Viral_Replic_Matur_Polypro"/>
</dbReference>
<comment type="caution">
    <text evidence="2">The sequence shown here is derived from an EMBL/GenBank/DDBJ whole genome shotgun (WGS) entry which is preliminary data.</text>
</comment>
<evidence type="ECO:0000259" key="1">
    <source>
        <dbReference type="PROSITE" id="PS50878"/>
    </source>
</evidence>
<name>A0AAV4AYD8_9GAST</name>
<evidence type="ECO:0000313" key="2">
    <source>
        <dbReference type="EMBL" id="GFO11379.1"/>
    </source>
</evidence>
<dbReference type="PROSITE" id="PS50878">
    <property type="entry name" value="RT_POL"/>
    <property type="match status" value="1"/>
</dbReference>
<dbReference type="InterPro" id="IPR000477">
    <property type="entry name" value="RT_dom"/>
</dbReference>
<dbReference type="PANTHER" id="PTHR33064">
    <property type="entry name" value="POL PROTEIN"/>
    <property type="match status" value="1"/>
</dbReference>
<dbReference type="Gene3D" id="3.30.70.270">
    <property type="match status" value="1"/>
</dbReference>
<evidence type="ECO:0000313" key="3">
    <source>
        <dbReference type="Proteomes" id="UP000735302"/>
    </source>
</evidence>
<dbReference type="SUPFAM" id="SSF56672">
    <property type="entry name" value="DNA/RNA polymerases"/>
    <property type="match status" value="1"/>
</dbReference>
<gene>
    <name evidence="2" type="ORF">PoB_003788400</name>
</gene>
<accession>A0AAV4AYD8</accession>
<dbReference type="AlphaFoldDB" id="A0AAV4AYD8"/>
<dbReference type="InterPro" id="IPR043128">
    <property type="entry name" value="Rev_trsase/Diguanyl_cyclase"/>
</dbReference>
<dbReference type="Proteomes" id="UP000735302">
    <property type="component" value="Unassembled WGS sequence"/>
</dbReference>
<dbReference type="Gene3D" id="3.10.10.10">
    <property type="entry name" value="HIV Type 1 Reverse Transcriptase, subunit A, domain 1"/>
    <property type="match status" value="1"/>
</dbReference>
<dbReference type="InterPro" id="IPR043502">
    <property type="entry name" value="DNA/RNA_pol_sf"/>
</dbReference>
<reference evidence="2 3" key="1">
    <citation type="journal article" date="2021" name="Elife">
        <title>Chloroplast acquisition without the gene transfer in kleptoplastic sea slugs, Plakobranchus ocellatus.</title>
        <authorList>
            <person name="Maeda T."/>
            <person name="Takahashi S."/>
            <person name="Yoshida T."/>
            <person name="Shimamura S."/>
            <person name="Takaki Y."/>
            <person name="Nagai Y."/>
            <person name="Toyoda A."/>
            <person name="Suzuki Y."/>
            <person name="Arimoto A."/>
            <person name="Ishii H."/>
            <person name="Satoh N."/>
            <person name="Nishiyama T."/>
            <person name="Hasebe M."/>
            <person name="Maruyama T."/>
            <person name="Minagawa J."/>
            <person name="Obokata J."/>
            <person name="Shigenobu S."/>
        </authorList>
    </citation>
    <scope>NUCLEOTIDE SEQUENCE [LARGE SCALE GENOMIC DNA]</scope>
</reference>
<sequence>MDRHYQFIKIPYGMMSSGATLTRAVKMMVRVLEYVVDYADDLLVHNPTLEDHMTTLGQHFMRLQRTNINVRPTKSVLEARRIDFLGHRLGEGPIGLQEKIETFHSQPISRSSLTPAEFVTKKRQSRKIDQLGRRS</sequence>
<proteinExistence type="predicted"/>